<feature type="compositionally biased region" description="Pro residues" evidence="1">
    <location>
        <begin position="19"/>
        <end position="53"/>
    </location>
</feature>
<keyword evidence="2" id="KW-0472">Membrane</keyword>
<dbReference type="EMBL" id="PHEX01000045">
    <property type="protein sequence ID" value="PKQ27901.1"/>
    <property type="molecule type" value="Genomic_DNA"/>
</dbReference>
<evidence type="ECO:0000313" key="4">
    <source>
        <dbReference type="Proteomes" id="UP000233654"/>
    </source>
</evidence>
<keyword evidence="2" id="KW-0812">Transmembrane</keyword>
<protein>
    <submittedName>
        <fullName evidence="3">Uncharacterized protein</fullName>
    </submittedName>
</protein>
<gene>
    <name evidence="3" type="ORF">CVT63_05595</name>
</gene>
<sequence>MTPETKFCPSCGSNVSATPPAPGAPPPSPPMSVSPVQQPPGPLPPGQPQPPLISAPLKKKGMSKGMKVGLIVAISVIALVVIGIVLGSIAFVTVLKRPANTANSYLRAISEGNISTAFEYLAAQTQEEETCSGLESKLEPFKGSIKKYNTSSVNVQSGGKAQVVMEIRFTNNSTATWDMYLTKEDAKWKIRTVTPR</sequence>
<evidence type="ECO:0000256" key="2">
    <source>
        <dbReference type="SAM" id="Phobius"/>
    </source>
</evidence>
<proteinExistence type="predicted"/>
<keyword evidence="2" id="KW-1133">Transmembrane helix</keyword>
<feature type="transmembrane region" description="Helical" evidence="2">
    <location>
        <begin position="68"/>
        <end position="95"/>
    </location>
</feature>
<dbReference type="Gene3D" id="3.10.450.50">
    <property type="match status" value="1"/>
</dbReference>
<reference evidence="3 4" key="1">
    <citation type="journal article" date="2017" name="ISME J.">
        <title>Potential for microbial H2 and metal transformations associated with novel bacteria and archaea in deep terrestrial subsurface sediments.</title>
        <authorList>
            <person name="Hernsdorf A.W."/>
            <person name="Amano Y."/>
            <person name="Miyakawa K."/>
            <person name="Ise K."/>
            <person name="Suzuki Y."/>
            <person name="Anantharaman K."/>
            <person name="Probst A."/>
            <person name="Burstein D."/>
            <person name="Thomas B.C."/>
            <person name="Banfield J.F."/>
        </authorList>
    </citation>
    <scope>NUCLEOTIDE SEQUENCE [LARGE SCALE GENOMIC DNA]</scope>
    <source>
        <strain evidence="3">HGW-Actinobacteria-3</strain>
    </source>
</reference>
<evidence type="ECO:0000256" key="1">
    <source>
        <dbReference type="SAM" id="MobiDB-lite"/>
    </source>
</evidence>
<dbReference type="Proteomes" id="UP000233654">
    <property type="component" value="Unassembled WGS sequence"/>
</dbReference>
<comment type="caution">
    <text evidence="3">The sequence shown here is derived from an EMBL/GenBank/DDBJ whole genome shotgun (WGS) entry which is preliminary data.</text>
</comment>
<evidence type="ECO:0000313" key="3">
    <source>
        <dbReference type="EMBL" id="PKQ27901.1"/>
    </source>
</evidence>
<organism evidence="3 4">
    <name type="scientific">Candidatus Anoxymicrobium japonicum</name>
    <dbReference type="NCBI Taxonomy" id="2013648"/>
    <lineage>
        <taxon>Bacteria</taxon>
        <taxon>Bacillati</taxon>
        <taxon>Actinomycetota</taxon>
        <taxon>Candidatus Geothermincolia</taxon>
        <taxon>Candidatus Geothermincolales</taxon>
        <taxon>Candidatus Anoxymicrobiaceae</taxon>
        <taxon>Candidatus Anoxymicrobium</taxon>
    </lineage>
</organism>
<feature type="region of interest" description="Disordered" evidence="1">
    <location>
        <begin position="1"/>
        <end position="58"/>
    </location>
</feature>
<dbReference type="AlphaFoldDB" id="A0A2N3G5A5"/>
<name>A0A2N3G5A5_9ACTN</name>
<accession>A0A2N3G5A5</accession>